<dbReference type="PRINTS" id="PR00344">
    <property type="entry name" value="BCTRLSENSOR"/>
</dbReference>
<dbReference type="Pfam" id="PF00512">
    <property type="entry name" value="HisKA"/>
    <property type="match status" value="1"/>
</dbReference>
<dbReference type="InterPro" id="IPR036097">
    <property type="entry name" value="HisK_dim/P_sf"/>
</dbReference>
<dbReference type="Pfam" id="PF02518">
    <property type="entry name" value="HATPase_c"/>
    <property type="match status" value="1"/>
</dbReference>
<dbReference type="EC" id="2.7.13.3" evidence="3"/>
<dbReference type="AlphaFoldDB" id="A0A4Z0R7P0"/>
<dbReference type="Proteomes" id="UP000298460">
    <property type="component" value="Unassembled WGS sequence"/>
</dbReference>
<protein>
    <recommendedName>
        <fullName evidence="3">histidine kinase</fullName>
        <ecNumber evidence="3">2.7.13.3</ecNumber>
    </recommendedName>
</protein>
<accession>A0A4Z0R7P0</accession>
<feature type="domain" description="HAMP" evidence="16">
    <location>
        <begin position="199"/>
        <end position="253"/>
    </location>
</feature>
<evidence type="ECO:0000259" key="15">
    <source>
        <dbReference type="PROSITE" id="PS50109"/>
    </source>
</evidence>
<dbReference type="InterPro" id="IPR003660">
    <property type="entry name" value="HAMP_dom"/>
</dbReference>
<dbReference type="RefSeq" id="WP_135545696.1">
    <property type="nucleotide sequence ID" value="NZ_SPQQ01000002.1"/>
</dbReference>
<evidence type="ECO:0000313" key="17">
    <source>
        <dbReference type="EMBL" id="TGE39201.1"/>
    </source>
</evidence>
<proteinExistence type="predicted"/>
<dbReference type="SMART" id="SM00388">
    <property type="entry name" value="HisKA"/>
    <property type="match status" value="1"/>
</dbReference>
<evidence type="ECO:0000259" key="16">
    <source>
        <dbReference type="PROSITE" id="PS50885"/>
    </source>
</evidence>
<dbReference type="EMBL" id="SPQQ01000002">
    <property type="protein sequence ID" value="TGE39201.1"/>
    <property type="molecule type" value="Genomic_DNA"/>
</dbReference>
<dbReference type="Gene3D" id="3.30.565.10">
    <property type="entry name" value="Histidine kinase-like ATPase, C-terminal domain"/>
    <property type="match status" value="1"/>
</dbReference>
<dbReference type="InterPro" id="IPR003594">
    <property type="entry name" value="HATPase_dom"/>
</dbReference>
<dbReference type="CDD" id="cd00075">
    <property type="entry name" value="HATPase"/>
    <property type="match status" value="1"/>
</dbReference>
<keyword evidence="12" id="KW-0902">Two-component regulatory system</keyword>
<keyword evidence="18" id="KW-1185">Reference proteome</keyword>
<evidence type="ECO:0000256" key="6">
    <source>
        <dbReference type="ARBA" id="ARBA00022679"/>
    </source>
</evidence>
<dbReference type="SUPFAM" id="SSF55874">
    <property type="entry name" value="ATPase domain of HSP90 chaperone/DNA topoisomerase II/histidine kinase"/>
    <property type="match status" value="1"/>
</dbReference>
<comment type="caution">
    <text evidence="17">The sequence shown here is derived from an EMBL/GenBank/DDBJ whole genome shotgun (WGS) entry which is preliminary data.</text>
</comment>
<dbReference type="GO" id="GO:0000155">
    <property type="term" value="F:phosphorelay sensor kinase activity"/>
    <property type="evidence" value="ECO:0007669"/>
    <property type="project" value="InterPro"/>
</dbReference>
<dbReference type="CDD" id="cd06225">
    <property type="entry name" value="HAMP"/>
    <property type="match status" value="1"/>
</dbReference>
<dbReference type="PROSITE" id="PS50885">
    <property type="entry name" value="HAMP"/>
    <property type="match status" value="1"/>
</dbReference>
<feature type="domain" description="Histidine kinase" evidence="15">
    <location>
        <begin position="261"/>
        <end position="467"/>
    </location>
</feature>
<feature type="transmembrane region" description="Helical" evidence="14">
    <location>
        <begin position="12"/>
        <end position="35"/>
    </location>
</feature>
<evidence type="ECO:0000256" key="3">
    <source>
        <dbReference type="ARBA" id="ARBA00012438"/>
    </source>
</evidence>
<dbReference type="PANTHER" id="PTHR45528">
    <property type="entry name" value="SENSOR HISTIDINE KINASE CPXA"/>
    <property type="match status" value="1"/>
</dbReference>
<keyword evidence="7 14" id="KW-0812">Transmembrane</keyword>
<keyword evidence="11 14" id="KW-1133">Transmembrane helix</keyword>
<dbReference type="CDD" id="cd00082">
    <property type="entry name" value="HisKA"/>
    <property type="match status" value="1"/>
</dbReference>
<dbReference type="PANTHER" id="PTHR45528:SF1">
    <property type="entry name" value="SENSOR HISTIDINE KINASE CPXA"/>
    <property type="match status" value="1"/>
</dbReference>
<dbReference type="OrthoDB" id="9780718at2"/>
<organism evidence="17 18">
    <name type="scientific">Desulfosporosinus fructosivorans</name>
    <dbReference type="NCBI Taxonomy" id="2018669"/>
    <lineage>
        <taxon>Bacteria</taxon>
        <taxon>Bacillati</taxon>
        <taxon>Bacillota</taxon>
        <taxon>Clostridia</taxon>
        <taxon>Eubacteriales</taxon>
        <taxon>Desulfitobacteriaceae</taxon>
        <taxon>Desulfosporosinus</taxon>
    </lineage>
</organism>
<evidence type="ECO:0000256" key="4">
    <source>
        <dbReference type="ARBA" id="ARBA00022475"/>
    </source>
</evidence>
<evidence type="ECO:0000256" key="1">
    <source>
        <dbReference type="ARBA" id="ARBA00000085"/>
    </source>
</evidence>
<keyword evidence="5" id="KW-0597">Phosphoprotein</keyword>
<dbReference type="InterPro" id="IPR005467">
    <property type="entry name" value="His_kinase_dom"/>
</dbReference>
<evidence type="ECO:0000256" key="13">
    <source>
        <dbReference type="ARBA" id="ARBA00023136"/>
    </source>
</evidence>
<evidence type="ECO:0000256" key="9">
    <source>
        <dbReference type="ARBA" id="ARBA00022777"/>
    </source>
</evidence>
<evidence type="ECO:0000313" key="18">
    <source>
        <dbReference type="Proteomes" id="UP000298460"/>
    </source>
</evidence>
<feature type="transmembrane region" description="Helical" evidence="14">
    <location>
        <begin position="174"/>
        <end position="194"/>
    </location>
</feature>
<dbReference type="InterPro" id="IPR003661">
    <property type="entry name" value="HisK_dim/P_dom"/>
</dbReference>
<dbReference type="GO" id="GO:0005886">
    <property type="term" value="C:plasma membrane"/>
    <property type="evidence" value="ECO:0007669"/>
    <property type="project" value="UniProtKB-SubCell"/>
</dbReference>
<comment type="subcellular location">
    <subcellularLocation>
        <location evidence="2">Cell membrane</location>
        <topology evidence="2">Multi-pass membrane protein</topology>
    </subcellularLocation>
</comment>
<evidence type="ECO:0000256" key="5">
    <source>
        <dbReference type="ARBA" id="ARBA00022553"/>
    </source>
</evidence>
<evidence type="ECO:0000256" key="10">
    <source>
        <dbReference type="ARBA" id="ARBA00022840"/>
    </source>
</evidence>
<evidence type="ECO:0000256" key="11">
    <source>
        <dbReference type="ARBA" id="ARBA00022989"/>
    </source>
</evidence>
<dbReference type="PROSITE" id="PS50109">
    <property type="entry name" value="HIS_KIN"/>
    <property type="match status" value="1"/>
</dbReference>
<keyword evidence="9 17" id="KW-0418">Kinase</keyword>
<keyword evidence="10" id="KW-0067">ATP-binding</keyword>
<dbReference type="FunFam" id="1.10.287.130:FF:000001">
    <property type="entry name" value="Two-component sensor histidine kinase"/>
    <property type="match status" value="1"/>
</dbReference>
<keyword evidence="13 14" id="KW-0472">Membrane</keyword>
<dbReference type="Gene3D" id="6.10.340.10">
    <property type="match status" value="1"/>
</dbReference>
<keyword evidence="4" id="KW-1003">Cell membrane</keyword>
<dbReference type="SUPFAM" id="SSF47384">
    <property type="entry name" value="Homodimeric domain of signal transducing histidine kinase"/>
    <property type="match status" value="1"/>
</dbReference>
<dbReference type="InterPro" id="IPR004358">
    <property type="entry name" value="Sig_transdc_His_kin-like_C"/>
</dbReference>
<gene>
    <name evidence="17" type="ORF">E4K67_07005</name>
</gene>
<reference evidence="17 18" key="1">
    <citation type="submission" date="2019-03" db="EMBL/GenBank/DDBJ databases">
        <title>Draft Genome Sequence of Desulfosporosinus fructosivorans Strain 63.6F, Isolated from Marine Sediment in the Baltic Sea.</title>
        <authorList>
            <person name="Hausmann B."/>
            <person name="Vandieken V."/>
            <person name="Pjevac P."/>
            <person name="Schreck K."/>
            <person name="Herbold C.W."/>
            <person name="Loy A."/>
        </authorList>
    </citation>
    <scope>NUCLEOTIDE SEQUENCE [LARGE SCALE GENOMIC DNA]</scope>
    <source>
        <strain evidence="17 18">63.6F</strain>
    </source>
</reference>
<dbReference type="InterPro" id="IPR050398">
    <property type="entry name" value="HssS/ArlS-like"/>
</dbReference>
<keyword evidence="6" id="KW-0808">Transferase</keyword>
<evidence type="ECO:0000256" key="2">
    <source>
        <dbReference type="ARBA" id="ARBA00004651"/>
    </source>
</evidence>
<evidence type="ECO:0000256" key="8">
    <source>
        <dbReference type="ARBA" id="ARBA00022741"/>
    </source>
</evidence>
<keyword evidence="8" id="KW-0547">Nucleotide-binding</keyword>
<comment type="catalytic activity">
    <reaction evidence="1">
        <text>ATP + protein L-histidine = ADP + protein N-phospho-L-histidine.</text>
        <dbReference type="EC" id="2.7.13.3"/>
    </reaction>
</comment>
<name>A0A4Z0R7P0_9FIRM</name>
<evidence type="ECO:0000256" key="12">
    <source>
        <dbReference type="ARBA" id="ARBA00023012"/>
    </source>
</evidence>
<evidence type="ECO:0000256" key="14">
    <source>
        <dbReference type="SAM" id="Phobius"/>
    </source>
</evidence>
<dbReference type="InterPro" id="IPR036890">
    <property type="entry name" value="HATPase_C_sf"/>
</dbReference>
<dbReference type="SMART" id="SM00387">
    <property type="entry name" value="HATPase_c"/>
    <property type="match status" value="1"/>
</dbReference>
<dbReference type="SMART" id="SM00304">
    <property type="entry name" value="HAMP"/>
    <property type="match status" value="1"/>
</dbReference>
<dbReference type="Gene3D" id="1.10.287.130">
    <property type="match status" value="1"/>
</dbReference>
<dbReference type="GO" id="GO:0005524">
    <property type="term" value="F:ATP binding"/>
    <property type="evidence" value="ECO:0007669"/>
    <property type="project" value="UniProtKB-KW"/>
</dbReference>
<evidence type="ECO:0000256" key="7">
    <source>
        <dbReference type="ARBA" id="ARBA00022692"/>
    </source>
</evidence>
<sequence length="474" mass="52222">MKPIKNAIVTPFVIMITVFPLITLLLFNLSVNYYLDRNARTELHGVVKTMEGVVKKELPDIRNTAAANLAAPFANLYRALRSSQLAANTEMLFYSRNLELFSPLRDAYISGSFINNQLMKRLSEKLPSMEDNQVYTIRIGKDKYFVLSYPVTNAGSPAVVFVSHADKEIALVRFINLILIIIMLIGVLLAVWLAHHLSIRITRPVGELCRLTRDIGSGDFSAPLQTSNNDILELHMLKQSIGEMSAKLEAYDKSQKAFLQNASHELKTPLMSIQGYAEGVINGVLPDVKHASQIIHSESKRLGKLVEELLTLSRIESQTYSKELTQVDLGNILKEYVQRLGGLAAKHQRELLLVLPNKPVYVLADDTLLSQAVINIVSNCLRYAKSTVSITLLEDGNSAVIRLADDGDGIPEADLPHIFERFYKGKGGNFGLGLAIAKSAVEFMGGSIRADNGQTGALFEITLRSSAGQPVSAV</sequence>